<dbReference type="GO" id="GO:1901678">
    <property type="term" value="P:iron coordination entity transport"/>
    <property type="evidence" value="ECO:0007669"/>
    <property type="project" value="UniProtKB-ARBA"/>
</dbReference>
<keyword evidence="4" id="KW-0410">Iron transport</keyword>
<keyword evidence="4" id="KW-0408">Iron</keyword>
<dbReference type="CDD" id="cd01140">
    <property type="entry name" value="FatB"/>
    <property type="match status" value="1"/>
</dbReference>
<evidence type="ECO:0000256" key="6">
    <source>
        <dbReference type="SAM" id="SignalP"/>
    </source>
</evidence>
<name>A0A836Z620_9NEIS</name>
<gene>
    <name evidence="8" type="ORF">SALWKB29_0208</name>
</gene>
<evidence type="ECO:0000256" key="3">
    <source>
        <dbReference type="ARBA" id="ARBA00022448"/>
    </source>
</evidence>
<feature type="chain" id="PRO_5032833094" evidence="6">
    <location>
        <begin position="27"/>
        <end position="324"/>
    </location>
</feature>
<dbReference type="Gene3D" id="3.40.50.1980">
    <property type="entry name" value="Nitrogenase molybdenum iron protein domain"/>
    <property type="match status" value="2"/>
</dbReference>
<dbReference type="Pfam" id="PF01497">
    <property type="entry name" value="Peripla_BP_2"/>
    <property type="match status" value="1"/>
</dbReference>
<dbReference type="InterPro" id="IPR051313">
    <property type="entry name" value="Bact_iron-sidero_bind"/>
</dbReference>
<evidence type="ECO:0000256" key="2">
    <source>
        <dbReference type="ARBA" id="ARBA00008814"/>
    </source>
</evidence>
<dbReference type="AlphaFoldDB" id="A0A836Z620"/>
<protein>
    <submittedName>
        <fullName evidence="8">Iron compound ABC uptake transporter substrate-binding protein PiuA</fullName>
    </submittedName>
</protein>
<dbReference type="Proteomes" id="UP000027170">
    <property type="component" value="Unassembled WGS sequence"/>
</dbReference>
<dbReference type="PANTHER" id="PTHR30532">
    <property type="entry name" value="IRON III DICITRATE-BINDING PERIPLASMIC PROTEIN"/>
    <property type="match status" value="1"/>
</dbReference>
<dbReference type="InterPro" id="IPR033870">
    <property type="entry name" value="FatB"/>
</dbReference>
<dbReference type="SUPFAM" id="SSF53807">
    <property type="entry name" value="Helical backbone' metal receptor"/>
    <property type="match status" value="1"/>
</dbReference>
<evidence type="ECO:0000313" key="9">
    <source>
        <dbReference type="Proteomes" id="UP000027170"/>
    </source>
</evidence>
<evidence type="ECO:0000259" key="7">
    <source>
        <dbReference type="PROSITE" id="PS50983"/>
    </source>
</evidence>
<feature type="signal peptide" evidence="6">
    <location>
        <begin position="1"/>
        <end position="26"/>
    </location>
</feature>
<organism evidence="8 9">
    <name type="scientific">Snodgrassella communis</name>
    <dbReference type="NCBI Taxonomy" id="2946699"/>
    <lineage>
        <taxon>Bacteria</taxon>
        <taxon>Pseudomonadati</taxon>
        <taxon>Pseudomonadota</taxon>
        <taxon>Betaproteobacteria</taxon>
        <taxon>Neisseriales</taxon>
        <taxon>Neisseriaceae</taxon>
        <taxon>Snodgrassella</taxon>
    </lineage>
</organism>
<evidence type="ECO:0000256" key="1">
    <source>
        <dbReference type="ARBA" id="ARBA00004196"/>
    </source>
</evidence>
<accession>A0A836Z620</accession>
<dbReference type="InterPro" id="IPR002491">
    <property type="entry name" value="ABC_transptr_periplasmic_BD"/>
</dbReference>
<evidence type="ECO:0000313" key="8">
    <source>
        <dbReference type="EMBL" id="KDN15789.1"/>
    </source>
</evidence>
<feature type="domain" description="Fe/B12 periplasmic-binding" evidence="7">
    <location>
        <begin position="67"/>
        <end position="324"/>
    </location>
</feature>
<proteinExistence type="inferred from homology"/>
<reference evidence="8 9" key="1">
    <citation type="submission" date="2014-03" db="EMBL/GenBank/DDBJ databases">
        <title>The genomes of two eusocial bee gut symbionts.</title>
        <authorList>
            <person name="Kwong W.K."/>
            <person name="Engel P."/>
            <person name="Koch H."/>
            <person name="Moran N.A."/>
        </authorList>
    </citation>
    <scope>NUCLEOTIDE SEQUENCE [LARGE SCALE GENOMIC DNA]</scope>
    <source>
        <strain evidence="9">wkB29</strain>
    </source>
</reference>
<keyword evidence="5 6" id="KW-0732">Signal</keyword>
<dbReference type="PROSITE" id="PS51257">
    <property type="entry name" value="PROKAR_LIPOPROTEIN"/>
    <property type="match status" value="1"/>
</dbReference>
<keyword evidence="9" id="KW-1185">Reference proteome</keyword>
<evidence type="ECO:0000256" key="5">
    <source>
        <dbReference type="ARBA" id="ARBA00022729"/>
    </source>
</evidence>
<comment type="caution">
    <text evidence="8">The sequence shown here is derived from an EMBL/GenBank/DDBJ whole genome shotgun (WGS) entry which is preliminary data.</text>
</comment>
<dbReference type="PROSITE" id="PS50983">
    <property type="entry name" value="FE_B12_PBP"/>
    <property type="match status" value="1"/>
</dbReference>
<dbReference type="GO" id="GO:0030288">
    <property type="term" value="C:outer membrane-bounded periplasmic space"/>
    <property type="evidence" value="ECO:0007669"/>
    <property type="project" value="TreeGrafter"/>
</dbReference>
<dbReference type="PANTHER" id="PTHR30532:SF28">
    <property type="entry name" value="PETROBACTIN-BINDING PROTEIN YCLQ"/>
    <property type="match status" value="1"/>
</dbReference>
<comment type="subcellular location">
    <subcellularLocation>
        <location evidence="1">Cell envelope</location>
    </subcellularLocation>
</comment>
<dbReference type="RefSeq" id="WP_202806147.1">
    <property type="nucleotide sequence ID" value="NZ_JFZV01000001.1"/>
</dbReference>
<keyword evidence="3" id="KW-0813">Transport</keyword>
<sequence length="324" mass="34519">MIKSCWKPLALSVLTLSLLSACNQKSNENNNASSTAASASASVAGNGVTVSVNTARGEMAVPENPSKVVVFDMATLDDLQALKVPVAGAPKKVLVPYLQQTLETVNNVGTLFEPDMEALYALKPQLIIISGRTAPKYDELAALAPTMDMSDSGQDLIGDGLKMLDSYGKLFKKEAEAKKLHDDIQNLLAETQQAVKGKGTGLILMVNAGKLSAFGSSSRFGWIHTQVGVPVADTSIPAAPHGQSVSFEYVQKINPDWLFVIDRTAAIGEEGKTAQAVLNNDLVRQSKAWKENHVVYLSSASYLAAGGVQQMKTDLTNIKAAFTH</sequence>
<dbReference type="EMBL" id="JFZV01000001">
    <property type="protein sequence ID" value="KDN15789.1"/>
    <property type="molecule type" value="Genomic_DNA"/>
</dbReference>
<evidence type="ECO:0000256" key="4">
    <source>
        <dbReference type="ARBA" id="ARBA00022496"/>
    </source>
</evidence>
<keyword evidence="4" id="KW-0406">Ion transport</keyword>
<comment type="similarity">
    <text evidence="2">Belongs to the bacterial solute-binding protein 8 family.</text>
</comment>